<keyword evidence="5 7" id="KW-1133">Transmembrane helix</keyword>
<comment type="subcellular location">
    <subcellularLocation>
        <location evidence="1">Cell membrane</location>
        <topology evidence="1">Multi-pass membrane protein</topology>
    </subcellularLocation>
</comment>
<feature type="domain" description="Type II secretion system protein GspF" evidence="8">
    <location>
        <begin position="22"/>
        <end position="140"/>
    </location>
</feature>
<feature type="transmembrane region" description="Helical" evidence="7">
    <location>
        <begin position="290"/>
        <end position="312"/>
    </location>
</feature>
<evidence type="ECO:0000256" key="6">
    <source>
        <dbReference type="ARBA" id="ARBA00023136"/>
    </source>
</evidence>
<evidence type="ECO:0000256" key="1">
    <source>
        <dbReference type="ARBA" id="ARBA00004651"/>
    </source>
</evidence>
<protein>
    <recommendedName>
        <fullName evidence="8">Type II secretion system protein GspF domain-containing protein</fullName>
    </recommendedName>
</protein>
<gene>
    <name evidence="9" type="ORF">GCM10023156_12010</name>
</gene>
<dbReference type="EMBL" id="BAABGA010000017">
    <property type="protein sequence ID" value="GAA4448629.1"/>
    <property type="molecule type" value="Genomic_DNA"/>
</dbReference>
<dbReference type="InterPro" id="IPR042094">
    <property type="entry name" value="T2SS_GspF_sf"/>
</dbReference>
<evidence type="ECO:0000313" key="9">
    <source>
        <dbReference type="EMBL" id="GAA4448629.1"/>
    </source>
</evidence>
<evidence type="ECO:0000256" key="7">
    <source>
        <dbReference type="SAM" id="Phobius"/>
    </source>
</evidence>
<evidence type="ECO:0000256" key="4">
    <source>
        <dbReference type="ARBA" id="ARBA00022692"/>
    </source>
</evidence>
<feature type="transmembrane region" description="Helical" evidence="7">
    <location>
        <begin position="162"/>
        <end position="184"/>
    </location>
</feature>
<dbReference type="Proteomes" id="UP001500840">
    <property type="component" value="Unassembled WGS sequence"/>
</dbReference>
<keyword evidence="6 7" id="KW-0472">Membrane</keyword>
<organism evidence="9 10">
    <name type="scientific">Novipirellula rosea</name>
    <dbReference type="NCBI Taxonomy" id="1031540"/>
    <lineage>
        <taxon>Bacteria</taxon>
        <taxon>Pseudomonadati</taxon>
        <taxon>Planctomycetota</taxon>
        <taxon>Planctomycetia</taxon>
        <taxon>Pirellulales</taxon>
        <taxon>Pirellulaceae</taxon>
        <taxon>Novipirellula</taxon>
    </lineage>
</organism>
<evidence type="ECO:0000256" key="3">
    <source>
        <dbReference type="ARBA" id="ARBA00022475"/>
    </source>
</evidence>
<dbReference type="InterPro" id="IPR018076">
    <property type="entry name" value="T2SS_GspF_dom"/>
</dbReference>
<dbReference type="Gene3D" id="1.20.81.30">
    <property type="entry name" value="Type II secretion system (T2SS), domain F"/>
    <property type="match status" value="1"/>
</dbReference>
<dbReference type="PANTHER" id="PTHR30012:SF0">
    <property type="entry name" value="TYPE II SECRETION SYSTEM PROTEIN F-RELATED"/>
    <property type="match status" value="1"/>
</dbReference>
<sequence>MSVNAAKFPVAKLSQLQLAALLEEIASAMRRDVSVADALRRLERSRLGRVGRLAGEIAEKLEQGQTIAKALDSPGLPNHAQVAACVSACEQSGDARLLNRLARLLRKQADYRRNIRLAWVYPVMLIVLAYAVLVLLMTRMVLSNNTPDIRWPDPVVHFSEWLSVYWIWPAIVFVVVIVAAAIYFRSRIPFPKSVRLGLFCESLADQIALDVPDDVAIENAAALSGAKSYSSLSNPSMNSPEIVSMLSPVTMETIEVPEVAAKEVLVARLRYLATIHLERARRQRYFWTHLVPRFAIVSFGILFVFSYIAWVIGPVYRQVALW</sequence>
<evidence type="ECO:0000256" key="2">
    <source>
        <dbReference type="ARBA" id="ARBA00005745"/>
    </source>
</evidence>
<dbReference type="InterPro" id="IPR003004">
    <property type="entry name" value="GspF/PilC"/>
</dbReference>
<comment type="similarity">
    <text evidence="2">Belongs to the GSP F family.</text>
</comment>
<evidence type="ECO:0000256" key="5">
    <source>
        <dbReference type="ARBA" id="ARBA00022989"/>
    </source>
</evidence>
<comment type="caution">
    <text evidence="9">The sequence shown here is derived from an EMBL/GenBank/DDBJ whole genome shotgun (WGS) entry which is preliminary data.</text>
</comment>
<name>A0ABP8MCY2_9BACT</name>
<keyword evidence="10" id="KW-1185">Reference proteome</keyword>
<proteinExistence type="inferred from homology"/>
<dbReference type="PANTHER" id="PTHR30012">
    <property type="entry name" value="GENERAL SECRETION PATHWAY PROTEIN"/>
    <property type="match status" value="1"/>
</dbReference>
<feature type="transmembrane region" description="Helical" evidence="7">
    <location>
        <begin position="117"/>
        <end position="142"/>
    </location>
</feature>
<keyword evidence="3" id="KW-1003">Cell membrane</keyword>
<reference evidence="10" key="1">
    <citation type="journal article" date="2019" name="Int. J. Syst. Evol. Microbiol.">
        <title>The Global Catalogue of Microorganisms (GCM) 10K type strain sequencing project: providing services to taxonomists for standard genome sequencing and annotation.</title>
        <authorList>
            <consortium name="The Broad Institute Genomics Platform"/>
            <consortium name="The Broad Institute Genome Sequencing Center for Infectious Disease"/>
            <person name="Wu L."/>
            <person name="Ma J."/>
        </authorList>
    </citation>
    <scope>NUCLEOTIDE SEQUENCE [LARGE SCALE GENOMIC DNA]</scope>
    <source>
        <strain evidence="10">JCM 17759</strain>
    </source>
</reference>
<evidence type="ECO:0000313" key="10">
    <source>
        <dbReference type="Proteomes" id="UP001500840"/>
    </source>
</evidence>
<evidence type="ECO:0000259" key="8">
    <source>
        <dbReference type="Pfam" id="PF00482"/>
    </source>
</evidence>
<accession>A0ABP8MCY2</accession>
<dbReference type="Pfam" id="PF00482">
    <property type="entry name" value="T2SSF"/>
    <property type="match status" value="1"/>
</dbReference>
<keyword evidence="4 7" id="KW-0812">Transmembrane</keyword>